<evidence type="ECO:0000313" key="3">
    <source>
        <dbReference type="Proteomes" id="UP000184546"/>
    </source>
</evidence>
<evidence type="ECO:0000313" key="2">
    <source>
        <dbReference type="EMBL" id="OJJ95287.1"/>
    </source>
</evidence>
<sequence>MSPEIFLTLAALVTTIFAGSIITCGDCDKATSSDCYAAFALIPTSRTVSGNDNTYWTSGAARKTAPIPQVMSDASSPEEVAVVVAAGTFDSLLSILTVANIVSLVFLYCVHTITKLTKRGWDDIAENNRREMERIRVEEFRSVKGEPFCVHLRAVFCPAFYKSPWKTKTHVLLPTSGGESSGTEDEAEVGLAPVALFPMAFLPRLCSSRGTSVVVDADSLRTFFVASLTVVKEEEEEEEEEEEAKMKDE</sequence>
<dbReference type="GeneID" id="30975868"/>
<dbReference type="AlphaFoldDB" id="A0A1L9WGQ9"/>
<reference evidence="3" key="1">
    <citation type="journal article" date="2017" name="Genome Biol.">
        <title>Comparative genomics reveals high biological diversity and specific adaptations in the industrially and medically important fungal genus Aspergillus.</title>
        <authorList>
            <person name="de Vries R.P."/>
            <person name="Riley R."/>
            <person name="Wiebenga A."/>
            <person name="Aguilar-Osorio G."/>
            <person name="Amillis S."/>
            <person name="Uchima C.A."/>
            <person name="Anderluh G."/>
            <person name="Asadollahi M."/>
            <person name="Askin M."/>
            <person name="Barry K."/>
            <person name="Battaglia E."/>
            <person name="Bayram O."/>
            <person name="Benocci T."/>
            <person name="Braus-Stromeyer S.A."/>
            <person name="Caldana C."/>
            <person name="Canovas D."/>
            <person name="Cerqueira G.C."/>
            <person name="Chen F."/>
            <person name="Chen W."/>
            <person name="Choi C."/>
            <person name="Clum A."/>
            <person name="Dos Santos R.A."/>
            <person name="Damasio A.R."/>
            <person name="Diallinas G."/>
            <person name="Emri T."/>
            <person name="Fekete E."/>
            <person name="Flipphi M."/>
            <person name="Freyberg S."/>
            <person name="Gallo A."/>
            <person name="Gournas C."/>
            <person name="Habgood R."/>
            <person name="Hainaut M."/>
            <person name="Harispe M.L."/>
            <person name="Henrissat B."/>
            <person name="Hilden K.S."/>
            <person name="Hope R."/>
            <person name="Hossain A."/>
            <person name="Karabika E."/>
            <person name="Karaffa L."/>
            <person name="Karanyi Z."/>
            <person name="Krasevec N."/>
            <person name="Kuo A."/>
            <person name="Kusch H."/>
            <person name="LaButti K."/>
            <person name="Lagendijk E.L."/>
            <person name="Lapidus A."/>
            <person name="Levasseur A."/>
            <person name="Lindquist E."/>
            <person name="Lipzen A."/>
            <person name="Logrieco A.F."/>
            <person name="MacCabe A."/>
            <person name="Maekelae M.R."/>
            <person name="Malavazi I."/>
            <person name="Melin P."/>
            <person name="Meyer V."/>
            <person name="Mielnichuk N."/>
            <person name="Miskei M."/>
            <person name="Molnar A.P."/>
            <person name="Mule G."/>
            <person name="Ngan C.Y."/>
            <person name="Orejas M."/>
            <person name="Orosz E."/>
            <person name="Ouedraogo J.P."/>
            <person name="Overkamp K.M."/>
            <person name="Park H.-S."/>
            <person name="Perrone G."/>
            <person name="Piumi F."/>
            <person name="Punt P.J."/>
            <person name="Ram A.F."/>
            <person name="Ramon A."/>
            <person name="Rauscher S."/>
            <person name="Record E."/>
            <person name="Riano-Pachon D.M."/>
            <person name="Robert V."/>
            <person name="Roehrig J."/>
            <person name="Ruller R."/>
            <person name="Salamov A."/>
            <person name="Salih N.S."/>
            <person name="Samson R.A."/>
            <person name="Sandor E."/>
            <person name="Sanguinetti M."/>
            <person name="Schuetze T."/>
            <person name="Sepcic K."/>
            <person name="Shelest E."/>
            <person name="Sherlock G."/>
            <person name="Sophianopoulou V."/>
            <person name="Squina F.M."/>
            <person name="Sun H."/>
            <person name="Susca A."/>
            <person name="Todd R.B."/>
            <person name="Tsang A."/>
            <person name="Unkles S.E."/>
            <person name="van de Wiele N."/>
            <person name="van Rossen-Uffink D."/>
            <person name="Oliveira J.V."/>
            <person name="Vesth T.C."/>
            <person name="Visser J."/>
            <person name="Yu J.-H."/>
            <person name="Zhou M."/>
            <person name="Andersen M.R."/>
            <person name="Archer D.B."/>
            <person name="Baker S.E."/>
            <person name="Benoit I."/>
            <person name="Brakhage A.A."/>
            <person name="Braus G.H."/>
            <person name="Fischer R."/>
            <person name="Frisvad J.C."/>
            <person name="Goldman G.H."/>
            <person name="Houbraken J."/>
            <person name="Oakley B."/>
            <person name="Pocsi I."/>
            <person name="Scazzocchio C."/>
            <person name="Seiboth B."/>
            <person name="vanKuyk P.A."/>
            <person name="Wortman J."/>
            <person name="Dyer P.S."/>
            <person name="Grigoriev I.V."/>
        </authorList>
    </citation>
    <scope>NUCLEOTIDE SEQUENCE [LARGE SCALE GENOMIC DNA]</scope>
    <source>
        <strain evidence="3">ATCC 16872 / CBS 172.66 / WB 5094</strain>
    </source>
</reference>
<feature type="signal peptide" evidence="1">
    <location>
        <begin position="1"/>
        <end position="18"/>
    </location>
</feature>
<gene>
    <name evidence="2" type="ORF">ASPACDRAFT_48033</name>
</gene>
<dbReference type="VEuPathDB" id="FungiDB:ASPACDRAFT_48033"/>
<keyword evidence="1" id="KW-0732">Signal</keyword>
<name>A0A1L9WGQ9_ASPA1</name>
<dbReference type="EMBL" id="KV878990">
    <property type="protein sequence ID" value="OJJ95287.1"/>
    <property type="molecule type" value="Genomic_DNA"/>
</dbReference>
<dbReference type="Proteomes" id="UP000184546">
    <property type="component" value="Unassembled WGS sequence"/>
</dbReference>
<accession>A0A1L9WGQ9</accession>
<protein>
    <submittedName>
        <fullName evidence="2">Uncharacterized protein</fullName>
    </submittedName>
</protein>
<dbReference type="RefSeq" id="XP_020051627.1">
    <property type="nucleotide sequence ID" value="XM_020202054.1"/>
</dbReference>
<organism evidence="2 3">
    <name type="scientific">Aspergillus aculeatus (strain ATCC 16872 / CBS 172.66 / WB 5094)</name>
    <dbReference type="NCBI Taxonomy" id="690307"/>
    <lineage>
        <taxon>Eukaryota</taxon>
        <taxon>Fungi</taxon>
        <taxon>Dikarya</taxon>
        <taxon>Ascomycota</taxon>
        <taxon>Pezizomycotina</taxon>
        <taxon>Eurotiomycetes</taxon>
        <taxon>Eurotiomycetidae</taxon>
        <taxon>Eurotiales</taxon>
        <taxon>Aspergillaceae</taxon>
        <taxon>Aspergillus</taxon>
        <taxon>Aspergillus subgen. Circumdati</taxon>
    </lineage>
</organism>
<keyword evidence="3" id="KW-1185">Reference proteome</keyword>
<proteinExistence type="predicted"/>
<feature type="chain" id="PRO_5012589502" evidence="1">
    <location>
        <begin position="19"/>
        <end position="249"/>
    </location>
</feature>
<dbReference type="OrthoDB" id="4327167at2759"/>
<evidence type="ECO:0000256" key="1">
    <source>
        <dbReference type="SAM" id="SignalP"/>
    </source>
</evidence>